<evidence type="ECO:0000313" key="6">
    <source>
        <dbReference type="EMBL" id="MBO8414742.1"/>
    </source>
</evidence>
<dbReference type="InterPro" id="IPR026590">
    <property type="entry name" value="Ssirtuin_cat_dom"/>
</dbReference>
<organism evidence="6 7">
    <name type="scientific">Candidatus Scatoplasma merdavium</name>
    <dbReference type="NCBI Taxonomy" id="2840932"/>
    <lineage>
        <taxon>Bacteria</taxon>
        <taxon>Bacillati</taxon>
        <taxon>Bacillota</taxon>
        <taxon>Bacilli</taxon>
        <taxon>Bacillales</taxon>
        <taxon>Candidatus Scatoplasma</taxon>
    </lineage>
</organism>
<dbReference type="Gene3D" id="3.30.1600.10">
    <property type="entry name" value="SIR2/SIRT2 'Small Domain"/>
    <property type="match status" value="1"/>
</dbReference>
<dbReference type="Pfam" id="PF02146">
    <property type="entry name" value="SIR2"/>
    <property type="match status" value="1"/>
</dbReference>
<feature type="binding site" evidence="4">
    <location>
        <position position="71"/>
    </location>
    <ligand>
        <name>Zn(2+)</name>
        <dbReference type="ChEBI" id="CHEBI:29105"/>
    </ligand>
</feature>
<feature type="active site" description="Proton acceptor" evidence="4">
    <location>
        <position position="42"/>
    </location>
</feature>
<dbReference type="GO" id="GO:0046872">
    <property type="term" value="F:metal ion binding"/>
    <property type="evidence" value="ECO:0007669"/>
    <property type="project" value="UniProtKB-KW"/>
</dbReference>
<keyword evidence="2" id="KW-0808">Transferase</keyword>
<dbReference type="Proteomes" id="UP000823629">
    <property type="component" value="Unassembled WGS sequence"/>
</dbReference>
<name>A0A9D9GML5_9BACL</name>
<dbReference type="GO" id="GO:0070403">
    <property type="term" value="F:NAD+ binding"/>
    <property type="evidence" value="ECO:0007669"/>
    <property type="project" value="InterPro"/>
</dbReference>
<reference evidence="6" key="1">
    <citation type="submission" date="2020-10" db="EMBL/GenBank/DDBJ databases">
        <authorList>
            <person name="Gilroy R."/>
        </authorList>
    </citation>
    <scope>NUCLEOTIDE SEQUENCE</scope>
    <source>
        <strain evidence="6">1748</strain>
    </source>
</reference>
<dbReference type="AlphaFoldDB" id="A0A9D9GML5"/>
<feature type="binding site" evidence="4">
    <location>
        <position position="74"/>
    </location>
    <ligand>
        <name>Zn(2+)</name>
        <dbReference type="ChEBI" id="CHEBI:29105"/>
    </ligand>
</feature>
<protein>
    <recommendedName>
        <fullName evidence="1">protein acetyllysine N-acetyltransferase</fullName>
        <ecNumber evidence="1">2.3.1.286</ecNumber>
    </recommendedName>
</protein>
<evidence type="ECO:0000256" key="4">
    <source>
        <dbReference type="PROSITE-ProRule" id="PRU00236"/>
    </source>
</evidence>
<keyword evidence="4" id="KW-0479">Metal-binding</keyword>
<dbReference type="Gene3D" id="3.40.50.1220">
    <property type="entry name" value="TPP-binding domain"/>
    <property type="match status" value="1"/>
</dbReference>
<accession>A0A9D9GML5</accession>
<proteinExistence type="predicted"/>
<evidence type="ECO:0000256" key="3">
    <source>
        <dbReference type="ARBA" id="ARBA00023027"/>
    </source>
</evidence>
<evidence type="ECO:0000256" key="1">
    <source>
        <dbReference type="ARBA" id="ARBA00012928"/>
    </source>
</evidence>
<comment type="caution">
    <text evidence="6">The sequence shown here is derived from an EMBL/GenBank/DDBJ whole genome shotgun (WGS) entry which is preliminary data.</text>
</comment>
<dbReference type="PROSITE" id="PS50305">
    <property type="entry name" value="SIRTUIN"/>
    <property type="match status" value="1"/>
</dbReference>
<dbReference type="PANTHER" id="PTHR11085">
    <property type="entry name" value="NAD-DEPENDENT PROTEIN DEACYLASE SIRTUIN-5, MITOCHONDRIAL-RELATED"/>
    <property type="match status" value="1"/>
</dbReference>
<evidence type="ECO:0000313" key="7">
    <source>
        <dbReference type="Proteomes" id="UP000823629"/>
    </source>
</evidence>
<evidence type="ECO:0000259" key="5">
    <source>
        <dbReference type="PROSITE" id="PS50305"/>
    </source>
</evidence>
<dbReference type="InterPro" id="IPR026591">
    <property type="entry name" value="Sirtuin_cat_small_dom_sf"/>
</dbReference>
<sequence>AKPNSCHNYLANLEKRKEISIITQNIDGLHQKAGSNNVYEIHGNAYNYTCTHCKKKYTYNDIKGFTLPLRCPICHNLIKPDVVLYGESLNEKTVLDAVNKISQADLLIVGGTSLKVYPAATFIYYYRGSKKVYIEKNLINKLPNYLNIQGKIGEVFSLLK</sequence>
<evidence type="ECO:0000256" key="2">
    <source>
        <dbReference type="ARBA" id="ARBA00022679"/>
    </source>
</evidence>
<dbReference type="GO" id="GO:0017136">
    <property type="term" value="F:histone deacetylase activity, NAD-dependent"/>
    <property type="evidence" value="ECO:0007669"/>
    <property type="project" value="TreeGrafter"/>
</dbReference>
<feature type="binding site" evidence="4">
    <location>
        <position position="50"/>
    </location>
    <ligand>
        <name>Zn(2+)</name>
        <dbReference type="ChEBI" id="CHEBI:29105"/>
    </ligand>
</feature>
<dbReference type="PANTHER" id="PTHR11085:SF4">
    <property type="entry name" value="NAD-DEPENDENT PROTEIN DEACYLASE"/>
    <property type="match status" value="1"/>
</dbReference>
<dbReference type="InterPro" id="IPR050134">
    <property type="entry name" value="NAD-dep_sirtuin_deacylases"/>
</dbReference>
<feature type="binding site" evidence="4">
    <location>
        <position position="53"/>
    </location>
    <ligand>
        <name>Zn(2+)</name>
        <dbReference type="ChEBI" id="CHEBI:29105"/>
    </ligand>
</feature>
<dbReference type="InterPro" id="IPR029035">
    <property type="entry name" value="DHS-like_NAD/FAD-binding_dom"/>
</dbReference>
<keyword evidence="4" id="KW-0862">Zinc</keyword>
<feature type="domain" description="Deacetylase sirtuin-type" evidence="5">
    <location>
        <begin position="1"/>
        <end position="160"/>
    </location>
</feature>
<dbReference type="EC" id="2.3.1.286" evidence="1"/>
<reference evidence="6" key="2">
    <citation type="journal article" date="2021" name="PeerJ">
        <title>Extensive microbial diversity within the chicken gut microbiome revealed by metagenomics and culture.</title>
        <authorList>
            <person name="Gilroy R."/>
            <person name="Ravi A."/>
            <person name="Getino M."/>
            <person name="Pursley I."/>
            <person name="Horton D.L."/>
            <person name="Alikhan N.F."/>
            <person name="Baker D."/>
            <person name="Gharbi K."/>
            <person name="Hall N."/>
            <person name="Watson M."/>
            <person name="Adriaenssens E.M."/>
            <person name="Foster-Nyarko E."/>
            <person name="Jarju S."/>
            <person name="Secka A."/>
            <person name="Antonio M."/>
            <person name="Oren A."/>
            <person name="Chaudhuri R.R."/>
            <person name="La Ragione R."/>
            <person name="Hildebrand F."/>
            <person name="Pallen M.J."/>
        </authorList>
    </citation>
    <scope>NUCLEOTIDE SEQUENCE</scope>
    <source>
        <strain evidence="6">1748</strain>
    </source>
</reference>
<feature type="non-terminal residue" evidence="6">
    <location>
        <position position="1"/>
    </location>
</feature>
<dbReference type="SUPFAM" id="SSF52467">
    <property type="entry name" value="DHS-like NAD/FAD-binding domain"/>
    <property type="match status" value="1"/>
</dbReference>
<gene>
    <name evidence="6" type="ORF">IAC78_04675</name>
</gene>
<dbReference type="InterPro" id="IPR003000">
    <property type="entry name" value="Sirtuin"/>
</dbReference>
<dbReference type="EMBL" id="JADING010000136">
    <property type="protein sequence ID" value="MBO8414742.1"/>
    <property type="molecule type" value="Genomic_DNA"/>
</dbReference>
<keyword evidence="3" id="KW-0520">NAD</keyword>